<dbReference type="RefSeq" id="WP_200266403.1">
    <property type="nucleotide sequence ID" value="NZ_JAENHN010000010.1"/>
</dbReference>
<keyword evidence="1" id="KW-0812">Transmembrane</keyword>
<feature type="transmembrane region" description="Helical" evidence="1">
    <location>
        <begin position="6"/>
        <end position="26"/>
    </location>
</feature>
<evidence type="ECO:0000313" key="2">
    <source>
        <dbReference type="EMBL" id="MBK1809820.1"/>
    </source>
</evidence>
<keyword evidence="1" id="KW-0472">Membrane</keyword>
<keyword evidence="3" id="KW-1185">Reference proteome</keyword>
<keyword evidence="1" id="KW-1133">Transmembrane helix</keyword>
<organism evidence="2 3">
    <name type="scientific">Clostridium yunnanense</name>
    <dbReference type="NCBI Taxonomy" id="2800325"/>
    <lineage>
        <taxon>Bacteria</taxon>
        <taxon>Bacillati</taxon>
        <taxon>Bacillota</taxon>
        <taxon>Clostridia</taxon>
        <taxon>Eubacteriales</taxon>
        <taxon>Clostridiaceae</taxon>
        <taxon>Clostridium</taxon>
    </lineage>
</organism>
<name>A0ABS1EKD7_9CLOT</name>
<comment type="caution">
    <text evidence="2">The sequence shown here is derived from an EMBL/GenBank/DDBJ whole genome shotgun (WGS) entry which is preliminary data.</text>
</comment>
<evidence type="ECO:0000313" key="3">
    <source>
        <dbReference type="Proteomes" id="UP000596739"/>
    </source>
</evidence>
<proteinExistence type="predicted"/>
<accession>A0ABS1EKD7</accession>
<protein>
    <submittedName>
        <fullName evidence="2">Uncharacterized protein</fullName>
    </submittedName>
</protein>
<sequence>MRKKLFISLIVLICITLIGYLITFRFNIDSDKVTKIEVFLTGDSELDHKVITDKSDIKKVVDYFNSLVLIKSISRPKDAVDGLVFTDETNNTVKSISWGQSGILWNDKKTYLFGRRRINNITKLLKECKN</sequence>
<dbReference type="EMBL" id="JAENHN010000010">
    <property type="protein sequence ID" value="MBK1809820.1"/>
    <property type="molecule type" value="Genomic_DNA"/>
</dbReference>
<gene>
    <name evidence="2" type="ORF">JHL18_04095</name>
</gene>
<evidence type="ECO:0000256" key="1">
    <source>
        <dbReference type="SAM" id="Phobius"/>
    </source>
</evidence>
<reference evidence="3" key="1">
    <citation type="submission" date="2021-01" db="EMBL/GenBank/DDBJ databases">
        <title>Genome public.</title>
        <authorList>
            <person name="Liu C."/>
            <person name="Sun Q."/>
        </authorList>
    </citation>
    <scope>NUCLEOTIDE SEQUENCE [LARGE SCALE GENOMIC DNA]</scope>
    <source>
        <strain evidence="3">YIM B02505</strain>
    </source>
</reference>
<dbReference type="Proteomes" id="UP000596739">
    <property type="component" value="Unassembled WGS sequence"/>
</dbReference>